<dbReference type="InParanoid" id="A0A2K1K4A3"/>
<feature type="transmembrane region" description="Helical" evidence="6">
    <location>
        <begin position="43"/>
        <end position="65"/>
    </location>
</feature>
<evidence type="ECO:0000256" key="1">
    <source>
        <dbReference type="ARBA" id="ARBA00004370"/>
    </source>
</evidence>
<feature type="transmembrane region" description="Helical" evidence="6">
    <location>
        <begin position="121"/>
        <end position="146"/>
    </location>
</feature>
<accession>A0A2K1K4A3</accession>
<reference evidence="7 9" key="2">
    <citation type="journal article" date="2018" name="Plant J.">
        <title>The Physcomitrella patens chromosome-scale assembly reveals moss genome structure and evolution.</title>
        <authorList>
            <person name="Lang D."/>
            <person name="Ullrich K.K."/>
            <person name="Murat F."/>
            <person name="Fuchs J."/>
            <person name="Jenkins J."/>
            <person name="Haas F.B."/>
            <person name="Piednoel M."/>
            <person name="Gundlach H."/>
            <person name="Van Bel M."/>
            <person name="Meyberg R."/>
            <person name="Vives C."/>
            <person name="Morata J."/>
            <person name="Symeonidi A."/>
            <person name="Hiss M."/>
            <person name="Muchero W."/>
            <person name="Kamisugi Y."/>
            <person name="Saleh O."/>
            <person name="Blanc G."/>
            <person name="Decker E.L."/>
            <person name="van Gessel N."/>
            <person name="Grimwood J."/>
            <person name="Hayes R.D."/>
            <person name="Graham S.W."/>
            <person name="Gunter L.E."/>
            <person name="McDaniel S.F."/>
            <person name="Hoernstein S.N.W."/>
            <person name="Larsson A."/>
            <person name="Li F.W."/>
            <person name="Perroud P.F."/>
            <person name="Phillips J."/>
            <person name="Ranjan P."/>
            <person name="Rokshar D.S."/>
            <person name="Rothfels C.J."/>
            <person name="Schneider L."/>
            <person name="Shu S."/>
            <person name="Stevenson D.W."/>
            <person name="Thummler F."/>
            <person name="Tillich M."/>
            <person name="Villarreal Aguilar J.C."/>
            <person name="Widiez T."/>
            <person name="Wong G.K."/>
            <person name="Wymore A."/>
            <person name="Zhang Y."/>
            <person name="Zimmer A.D."/>
            <person name="Quatrano R.S."/>
            <person name="Mayer K.F.X."/>
            <person name="Goodstein D."/>
            <person name="Casacuberta J.M."/>
            <person name="Vandepoele K."/>
            <person name="Reski R."/>
            <person name="Cuming A.C."/>
            <person name="Tuskan G.A."/>
            <person name="Maumus F."/>
            <person name="Salse J."/>
            <person name="Schmutz J."/>
            <person name="Rensing S.A."/>
        </authorList>
    </citation>
    <scope>NUCLEOTIDE SEQUENCE [LARGE SCALE GENOMIC DNA]</scope>
    <source>
        <strain evidence="8 9">cv. Gransden 2004</strain>
    </source>
</reference>
<evidence type="ECO:0000256" key="2">
    <source>
        <dbReference type="ARBA" id="ARBA00009530"/>
    </source>
</evidence>
<dbReference type="Gramene" id="Pp3c9_23190V3.2">
    <property type="protein sequence ID" value="Pp3c9_23190V3.2"/>
    <property type="gene ID" value="Pp3c9_23190"/>
</dbReference>
<gene>
    <name evidence="7" type="ORF">PHYPA_013077</name>
</gene>
<evidence type="ECO:0000256" key="6">
    <source>
        <dbReference type="SAM" id="Phobius"/>
    </source>
</evidence>
<dbReference type="PANTHER" id="PTHR21659:SF117">
    <property type="entry name" value="OS03G0286900 PROTEIN"/>
    <property type="match status" value="1"/>
</dbReference>
<dbReference type="AlphaFoldDB" id="A0A2K1K4A3"/>
<dbReference type="Pfam" id="PF01679">
    <property type="entry name" value="Pmp3"/>
    <property type="match status" value="1"/>
</dbReference>
<dbReference type="GO" id="GO:0016020">
    <property type="term" value="C:membrane"/>
    <property type="evidence" value="ECO:0007669"/>
    <property type="project" value="UniProtKB-SubCell"/>
</dbReference>
<proteinExistence type="inferred from homology"/>
<keyword evidence="5 6" id="KW-0472">Membrane</keyword>
<reference evidence="7 9" key="1">
    <citation type="journal article" date="2008" name="Science">
        <title>The Physcomitrella genome reveals evolutionary insights into the conquest of land by plants.</title>
        <authorList>
            <person name="Rensing S."/>
            <person name="Lang D."/>
            <person name="Zimmer A."/>
            <person name="Terry A."/>
            <person name="Salamov A."/>
            <person name="Shapiro H."/>
            <person name="Nishiyama T."/>
            <person name="Perroud P.-F."/>
            <person name="Lindquist E."/>
            <person name="Kamisugi Y."/>
            <person name="Tanahashi T."/>
            <person name="Sakakibara K."/>
            <person name="Fujita T."/>
            <person name="Oishi K."/>
            <person name="Shin-I T."/>
            <person name="Kuroki Y."/>
            <person name="Toyoda A."/>
            <person name="Suzuki Y."/>
            <person name="Hashimoto A."/>
            <person name="Yamaguchi K."/>
            <person name="Sugano A."/>
            <person name="Kohara Y."/>
            <person name="Fujiyama A."/>
            <person name="Anterola A."/>
            <person name="Aoki S."/>
            <person name="Ashton N."/>
            <person name="Barbazuk W.B."/>
            <person name="Barker E."/>
            <person name="Bennetzen J."/>
            <person name="Bezanilla M."/>
            <person name="Blankenship R."/>
            <person name="Cho S.H."/>
            <person name="Dutcher S."/>
            <person name="Estelle M."/>
            <person name="Fawcett J.A."/>
            <person name="Gundlach H."/>
            <person name="Hanada K."/>
            <person name="Heyl A."/>
            <person name="Hicks K.A."/>
            <person name="Hugh J."/>
            <person name="Lohr M."/>
            <person name="Mayer K."/>
            <person name="Melkozernov A."/>
            <person name="Murata T."/>
            <person name="Nelson D."/>
            <person name="Pils B."/>
            <person name="Prigge M."/>
            <person name="Reiss B."/>
            <person name="Renner T."/>
            <person name="Rombauts S."/>
            <person name="Rushton P."/>
            <person name="Sanderfoot A."/>
            <person name="Schween G."/>
            <person name="Shiu S.-H."/>
            <person name="Stueber K."/>
            <person name="Theodoulou F.L."/>
            <person name="Tu H."/>
            <person name="Van de Peer Y."/>
            <person name="Verrier P.J."/>
            <person name="Waters E."/>
            <person name="Wood A."/>
            <person name="Yang L."/>
            <person name="Cove D."/>
            <person name="Cuming A."/>
            <person name="Hasebe M."/>
            <person name="Lucas S."/>
            <person name="Mishler D.B."/>
            <person name="Reski R."/>
            <person name="Grigoriev I."/>
            <person name="Quatrano R.S."/>
            <person name="Boore J.L."/>
        </authorList>
    </citation>
    <scope>NUCLEOTIDE SEQUENCE [LARGE SCALE GENOMIC DNA]</scope>
    <source>
        <strain evidence="8 9">cv. Gransden 2004</strain>
    </source>
</reference>
<keyword evidence="9" id="KW-1185">Reference proteome</keyword>
<evidence type="ECO:0000256" key="4">
    <source>
        <dbReference type="ARBA" id="ARBA00022989"/>
    </source>
</evidence>
<dbReference type="EnsemblPlants" id="Pp3c9_23190V3.2">
    <property type="protein sequence ID" value="Pp3c9_23190V3.2"/>
    <property type="gene ID" value="Pp3c9_23190"/>
</dbReference>
<evidence type="ECO:0000313" key="8">
    <source>
        <dbReference type="EnsemblPlants" id="Pp3c9_23190V3.1"/>
    </source>
</evidence>
<dbReference type="Gramene" id="Pp3c9_23190V3.1">
    <property type="protein sequence ID" value="Pp3c9_23190V3.1"/>
    <property type="gene ID" value="Pp3c9_23190"/>
</dbReference>
<evidence type="ECO:0000313" key="7">
    <source>
        <dbReference type="EMBL" id="PNR48600.1"/>
    </source>
</evidence>
<dbReference type="PaxDb" id="3218-PP1S203_5V6.1"/>
<keyword evidence="3 6" id="KW-0812">Transmembrane</keyword>
<dbReference type="PANTHER" id="PTHR21659">
    <property type="entry name" value="HYDROPHOBIC PROTEIN RCI2 LOW TEMPERATURE AND SALT RESPONSIVE PROTEIN LTI6 -RELATED"/>
    <property type="match status" value="1"/>
</dbReference>
<reference evidence="8" key="3">
    <citation type="submission" date="2020-12" db="UniProtKB">
        <authorList>
            <consortium name="EnsemblPlants"/>
        </authorList>
    </citation>
    <scope>IDENTIFICATION</scope>
</reference>
<comment type="subcellular location">
    <subcellularLocation>
        <location evidence="1">Membrane</location>
    </subcellularLocation>
</comment>
<dbReference type="PROSITE" id="PS01309">
    <property type="entry name" value="UPF0057"/>
    <property type="match status" value="1"/>
</dbReference>
<evidence type="ECO:0000313" key="9">
    <source>
        <dbReference type="Proteomes" id="UP000006727"/>
    </source>
</evidence>
<dbReference type="Proteomes" id="UP000006727">
    <property type="component" value="Chromosome 9"/>
</dbReference>
<sequence>MASATRHLTTNHEFVRRALGSRSGDKASTPSQQNLFSQTHFPAFIFAPFRVCPLPLLHCPVLCLFRRRHIQRRRITFFSLRSPEHFAKMPIGSRGAYTFVDVLLAIILPPLGVFLKYGLQSEFWICLVLTILGYLPGIIYAIYVIVG</sequence>
<comment type="similarity">
    <text evidence="2">Belongs to the UPF0057 (PMP3) family.</text>
</comment>
<name>A0A2K1K4A3_PHYPA</name>
<evidence type="ECO:0000256" key="5">
    <source>
        <dbReference type="ARBA" id="ARBA00023136"/>
    </source>
</evidence>
<keyword evidence="4 6" id="KW-1133">Transmembrane helix</keyword>
<organism evidence="7">
    <name type="scientific">Physcomitrium patens</name>
    <name type="common">Spreading-leaved earth moss</name>
    <name type="synonym">Physcomitrella patens</name>
    <dbReference type="NCBI Taxonomy" id="3218"/>
    <lineage>
        <taxon>Eukaryota</taxon>
        <taxon>Viridiplantae</taxon>
        <taxon>Streptophyta</taxon>
        <taxon>Embryophyta</taxon>
        <taxon>Bryophyta</taxon>
        <taxon>Bryophytina</taxon>
        <taxon>Bryopsida</taxon>
        <taxon>Funariidae</taxon>
        <taxon>Funariales</taxon>
        <taxon>Funariaceae</taxon>
        <taxon>Physcomitrium</taxon>
    </lineage>
</organism>
<dbReference type="EMBL" id="ABEU02000009">
    <property type="protein sequence ID" value="PNR48600.1"/>
    <property type="molecule type" value="Genomic_DNA"/>
</dbReference>
<feature type="transmembrane region" description="Helical" evidence="6">
    <location>
        <begin position="96"/>
        <end position="115"/>
    </location>
</feature>
<protein>
    <submittedName>
        <fullName evidence="7 8">Uncharacterized protein</fullName>
    </submittedName>
</protein>
<dbReference type="InterPro" id="IPR000612">
    <property type="entry name" value="PMP3"/>
</dbReference>
<evidence type="ECO:0000256" key="3">
    <source>
        <dbReference type="ARBA" id="ARBA00022692"/>
    </source>
</evidence>
<dbReference type="EnsemblPlants" id="Pp3c9_23190V3.1">
    <property type="protein sequence ID" value="Pp3c9_23190V3.1"/>
    <property type="gene ID" value="Pp3c9_23190"/>
</dbReference>